<name>A0A2S0PB90_9NEIS</name>
<feature type="transmembrane region" description="Helical" evidence="4">
    <location>
        <begin position="336"/>
        <end position="355"/>
    </location>
</feature>
<organism evidence="5 6">
    <name type="scientific">Microvirgula aerodenitrificans</name>
    <dbReference type="NCBI Taxonomy" id="57480"/>
    <lineage>
        <taxon>Bacteria</taxon>
        <taxon>Pseudomonadati</taxon>
        <taxon>Pseudomonadota</taxon>
        <taxon>Betaproteobacteria</taxon>
        <taxon>Neisseriales</taxon>
        <taxon>Aquaspirillaceae</taxon>
        <taxon>Microvirgula</taxon>
    </lineage>
</organism>
<feature type="transmembrane region" description="Helical" evidence="4">
    <location>
        <begin position="367"/>
        <end position="387"/>
    </location>
</feature>
<dbReference type="Pfam" id="PF07690">
    <property type="entry name" value="MFS_1"/>
    <property type="match status" value="1"/>
</dbReference>
<feature type="transmembrane region" description="Helical" evidence="4">
    <location>
        <begin position="279"/>
        <end position="297"/>
    </location>
</feature>
<gene>
    <name evidence="5" type="ORF">DAI18_11880</name>
</gene>
<evidence type="ECO:0000256" key="2">
    <source>
        <dbReference type="ARBA" id="ARBA00022989"/>
    </source>
</evidence>
<evidence type="ECO:0000313" key="6">
    <source>
        <dbReference type="Proteomes" id="UP000244173"/>
    </source>
</evidence>
<feature type="transmembrane region" description="Helical" evidence="4">
    <location>
        <begin position="83"/>
        <end position="101"/>
    </location>
</feature>
<evidence type="ECO:0000256" key="1">
    <source>
        <dbReference type="ARBA" id="ARBA00022692"/>
    </source>
</evidence>
<dbReference type="Gene3D" id="1.20.1250.20">
    <property type="entry name" value="MFS general substrate transporter like domains"/>
    <property type="match status" value="2"/>
</dbReference>
<feature type="transmembrane region" description="Helical" evidence="4">
    <location>
        <begin position="303"/>
        <end position="324"/>
    </location>
</feature>
<sequence>MSAVPDILPARHGHALLLAGIILVGLNLRPALSSISPVLEDIRLTLGLSAVTAGWLTTLPVFCLGLFAPLAPLLARRIGPERGILVALAVLAGGMLLRTRFGIPGLFAGTVIAGAGIGIAGVLLPGIVKRNFPAQADLMTGVYTMALCAGAALAAGFTVPLAQYFGSWRPAIASWALLAVLAALLWLPQVRHAHTLNSQAQVPARLWREPLAWQVTLFMGLQSSTAYIVFGWLPSILQARGLTPLAAGGWMSVSVMMQLITSLGGPWLARRARDQRGPIVLMLTLTAAGLFGCLYAPATQLPLWAVVLGLGQGGNFSLALSLLVLRTRNATTAAQLSGMAQGLGYTLAALGPLTIGMVREWSGSWQATGPLLALIVLGALIAGLAAGRDRKIGHD</sequence>
<evidence type="ECO:0000256" key="3">
    <source>
        <dbReference type="ARBA" id="ARBA00023136"/>
    </source>
</evidence>
<dbReference type="PANTHER" id="PTHR23523">
    <property type="match status" value="1"/>
</dbReference>
<keyword evidence="3 4" id="KW-0472">Membrane</keyword>
<dbReference type="PANTHER" id="PTHR23523:SF2">
    <property type="entry name" value="2-NITROIMIDAZOLE TRANSPORTER"/>
    <property type="match status" value="1"/>
</dbReference>
<dbReference type="OrthoDB" id="5317164at2"/>
<feature type="transmembrane region" description="Helical" evidence="4">
    <location>
        <begin position="107"/>
        <end position="128"/>
    </location>
</feature>
<dbReference type="EMBL" id="CP028519">
    <property type="protein sequence ID" value="AVY94659.1"/>
    <property type="molecule type" value="Genomic_DNA"/>
</dbReference>
<dbReference type="GO" id="GO:0016020">
    <property type="term" value="C:membrane"/>
    <property type="evidence" value="ECO:0007669"/>
    <property type="project" value="InterPro"/>
</dbReference>
<dbReference type="RefSeq" id="WP_051529007.1">
    <property type="nucleotide sequence ID" value="NZ_CP028519.1"/>
</dbReference>
<feature type="transmembrane region" description="Helical" evidence="4">
    <location>
        <begin position="211"/>
        <end position="233"/>
    </location>
</feature>
<dbReference type="CDD" id="cd17339">
    <property type="entry name" value="MFS_NIMT_CynX_like"/>
    <property type="match status" value="1"/>
</dbReference>
<dbReference type="STRING" id="1122240.GCA_000620105_03180"/>
<dbReference type="NCBIfam" id="TIGR00896">
    <property type="entry name" value="CynX"/>
    <property type="match status" value="1"/>
</dbReference>
<dbReference type="SUPFAM" id="SSF103473">
    <property type="entry name" value="MFS general substrate transporter"/>
    <property type="match status" value="1"/>
</dbReference>
<reference evidence="5 6" key="1">
    <citation type="submission" date="2018-04" db="EMBL/GenBank/DDBJ databases">
        <title>Denitrifier Microvirgula.</title>
        <authorList>
            <person name="Anderson E."/>
            <person name="Jang J."/>
            <person name="Ishii S."/>
        </authorList>
    </citation>
    <scope>NUCLEOTIDE SEQUENCE [LARGE SCALE GENOMIC DNA]</scope>
    <source>
        <strain evidence="5 6">BE2.4</strain>
    </source>
</reference>
<evidence type="ECO:0000256" key="4">
    <source>
        <dbReference type="SAM" id="Phobius"/>
    </source>
</evidence>
<dbReference type="InterPro" id="IPR004747">
    <property type="entry name" value="CynX-like"/>
</dbReference>
<accession>A0A2S0PB90</accession>
<dbReference type="AlphaFoldDB" id="A0A2S0PB90"/>
<feature type="transmembrane region" description="Helical" evidence="4">
    <location>
        <begin position="140"/>
        <end position="165"/>
    </location>
</feature>
<keyword evidence="6" id="KW-1185">Reference proteome</keyword>
<feature type="transmembrane region" description="Helical" evidence="4">
    <location>
        <begin position="245"/>
        <end position="267"/>
    </location>
</feature>
<keyword evidence="2 4" id="KW-1133">Transmembrane helix</keyword>
<dbReference type="GO" id="GO:0022857">
    <property type="term" value="F:transmembrane transporter activity"/>
    <property type="evidence" value="ECO:0007669"/>
    <property type="project" value="InterPro"/>
</dbReference>
<feature type="transmembrane region" description="Helical" evidence="4">
    <location>
        <begin position="49"/>
        <end position="71"/>
    </location>
</feature>
<dbReference type="Proteomes" id="UP000244173">
    <property type="component" value="Chromosome"/>
</dbReference>
<keyword evidence="1 4" id="KW-0812">Transmembrane</keyword>
<feature type="transmembrane region" description="Helical" evidence="4">
    <location>
        <begin position="171"/>
        <end position="190"/>
    </location>
</feature>
<evidence type="ECO:0000313" key="5">
    <source>
        <dbReference type="EMBL" id="AVY94659.1"/>
    </source>
</evidence>
<dbReference type="InterPro" id="IPR036259">
    <property type="entry name" value="MFS_trans_sf"/>
</dbReference>
<protein>
    <submittedName>
        <fullName evidence="5">Cyanate MFS transporter</fullName>
    </submittedName>
</protein>
<proteinExistence type="predicted"/>
<dbReference type="InterPro" id="IPR011701">
    <property type="entry name" value="MFS"/>
</dbReference>
<dbReference type="KEGG" id="maer:DAI18_11880"/>
<dbReference type="InterPro" id="IPR052524">
    <property type="entry name" value="MFS_Cyanate_Porter"/>
</dbReference>